<dbReference type="Proteomes" id="UP000838748">
    <property type="component" value="Unassembled WGS sequence"/>
</dbReference>
<feature type="transmembrane region" description="Helical" evidence="9">
    <location>
        <begin position="223"/>
        <end position="246"/>
    </location>
</feature>
<dbReference type="Pfam" id="PF00528">
    <property type="entry name" value="BPD_transp_1"/>
    <property type="match status" value="1"/>
</dbReference>
<evidence type="ECO:0000259" key="11">
    <source>
        <dbReference type="PROSITE" id="PS50928"/>
    </source>
</evidence>
<proteinExistence type="inferred from homology"/>
<evidence type="ECO:0000256" key="1">
    <source>
        <dbReference type="ARBA" id="ARBA00004651"/>
    </source>
</evidence>
<dbReference type="InterPro" id="IPR011864">
    <property type="entry name" value="Phosphate_PstC"/>
</dbReference>
<keyword evidence="10" id="KW-0997">Cell inner membrane</keyword>
<dbReference type="PROSITE" id="PS50928">
    <property type="entry name" value="ABC_TM1"/>
    <property type="match status" value="1"/>
</dbReference>
<comment type="function">
    <text evidence="10">Part of the binding-protein-dependent transport system for phosphate; probably responsible for the translocation of the substrate across the membrane.</text>
</comment>
<evidence type="ECO:0000313" key="12">
    <source>
        <dbReference type="EMBL" id="CAH0537583.1"/>
    </source>
</evidence>
<reference evidence="12" key="1">
    <citation type="submission" date="2021-11" db="EMBL/GenBank/DDBJ databases">
        <authorList>
            <person name="Rodrigo-Torres L."/>
            <person name="Arahal R. D."/>
            <person name="Lucena T."/>
        </authorList>
    </citation>
    <scope>NUCLEOTIDE SEQUENCE</scope>
    <source>
        <strain evidence="12">CECT 7928</strain>
    </source>
</reference>
<evidence type="ECO:0000256" key="6">
    <source>
        <dbReference type="ARBA" id="ARBA00022692"/>
    </source>
</evidence>
<comment type="subcellular location">
    <subcellularLocation>
        <location evidence="10">Cell inner membrane</location>
        <topology evidence="10">Multi-pass membrane protein</topology>
    </subcellularLocation>
    <subcellularLocation>
        <location evidence="1 9">Cell membrane</location>
        <topology evidence="1 9">Multi-pass membrane protein</topology>
    </subcellularLocation>
</comment>
<evidence type="ECO:0000256" key="10">
    <source>
        <dbReference type="RuleBase" id="RU363054"/>
    </source>
</evidence>
<keyword evidence="6 9" id="KW-0812">Transmembrane</keyword>
<evidence type="ECO:0000313" key="13">
    <source>
        <dbReference type="Proteomes" id="UP000838748"/>
    </source>
</evidence>
<feature type="transmembrane region" description="Helical" evidence="9">
    <location>
        <begin position="112"/>
        <end position="136"/>
    </location>
</feature>
<evidence type="ECO:0000256" key="4">
    <source>
        <dbReference type="ARBA" id="ARBA00022475"/>
    </source>
</evidence>
<dbReference type="CDD" id="cd06261">
    <property type="entry name" value="TM_PBP2"/>
    <property type="match status" value="1"/>
</dbReference>
<protein>
    <recommendedName>
        <fullName evidence="10">Phosphate transport system permease protein</fullName>
    </recommendedName>
</protein>
<feature type="transmembrane region" description="Helical" evidence="9">
    <location>
        <begin position="163"/>
        <end position="182"/>
    </location>
</feature>
<keyword evidence="5 10" id="KW-0592">Phosphate transport</keyword>
<keyword evidence="4" id="KW-1003">Cell membrane</keyword>
<keyword evidence="13" id="KW-1185">Reference proteome</keyword>
<dbReference type="PANTHER" id="PTHR30425">
    <property type="entry name" value="PHOSPHATE TRANSPORT SYSTEM PERMEASE PROTEIN PST"/>
    <property type="match status" value="1"/>
</dbReference>
<evidence type="ECO:0000256" key="5">
    <source>
        <dbReference type="ARBA" id="ARBA00022592"/>
    </source>
</evidence>
<feature type="transmembrane region" description="Helical" evidence="9">
    <location>
        <begin position="72"/>
        <end position="100"/>
    </location>
</feature>
<dbReference type="SUPFAM" id="SSF161098">
    <property type="entry name" value="MetI-like"/>
    <property type="match status" value="1"/>
</dbReference>
<evidence type="ECO:0000256" key="7">
    <source>
        <dbReference type="ARBA" id="ARBA00022989"/>
    </source>
</evidence>
<keyword evidence="3 9" id="KW-0813">Transport</keyword>
<organism evidence="12 13">
    <name type="scientific">Vibrio marisflavi CECT 7928</name>
    <dbReference type="NCBI Taxonomy" id="634439"/>
    <lineage>
        <taxon>Bacteria</taxon>
        <taxon>Pseudomonadati</taxon>
        <taxon>Pseudomonadota</taxon>
        <taxon>Gammaproteobacteria</taxon>
        <taxon>Vibrionales</taxon>
        <taxon>Vibrionaceae</taxon>
        <taxon>Vibrio</taxon>
    </lineage>
</organism>
<dbReference type="Gene3D" id="1.10.3720.10">
    <property type="entry name" value="MetI-like"/>
    <property type="match status" value="1"/>
</dbReference>
<sequence>MTTTTLRNKVNGDSIFNKVSLFSALIIFITLAGLVISLFHGGWPAFEKFGLSFIYKSEWDPVGGNFGVAAEIYGTLVSSLIAIIIAVPVSLGTAIFLAELTPTWVSEPVGKAVELLAAVPSIIYGMWGLFVFAPWFSNGFQTWAGDHLVGLPIIGPLFDGPPIGIGLMTAGIILSIMILPIMTSFARDALNSIPNVVREAAYGIGATNFEVIVKVLIPKVKNAIVSAGILGLGRALGETMAVAFVVGGSSSISESLFMPASTISATIAQQFGEATGNIYISSLIGLGAVLFVITFIVMILAKRLLRDSK</sequence>
<name>A0ABM9A1J3_9VIBR</name>
<comment type="similarity">
    <text evidence="2 10">Belongs to the binding-protein-dependent transport system permease family. CysTW subfamily.</text>
</comment>
<dbReference type="NCBIfam" id="TIGR02138">
    <property type="entry name" value="phosphate_pstC"/>
    <property type="match status" value="1"/>
</dbReference>
<evidence type="ECO:0000256" key="9">
    <source>
        <dbReference type="RuleBase" id="RU363032"/>
    </source>
</evidence>
<dbReference type="PANTHER" id="PTHR30425:SF1">
    <property type="entry name" value="PHOSPHATE TRANSPORT SYSTEM PERMEASE PROTEIN PSTC"/>
    <property type="match status" value="1"/>
</dbReference>
<dbReference type="InterPro" id="IPR035906">
    <property type="entry name" value="MetI-like_sf"/>
</dbReference>
<keyword evidence="8 9" id="KW-0472">Membrane</keyword>
<dbReference type="InterPro" id="IPR051124">
    <property type="entry name" value="Phosphate_Transport_Permease"/>
</dbReference>
<dbReference type="InterPro" id="IPR000515">
    <property type="entry name" value="MetI-like"/>
</dbReference>
<evidence type="ECO:0000256" key="2">
    <source>
        <dbReference type="ARBA" id="ARBA00007069"/>
    </source>
</evidence>
<comment type="caution">
    <text evidence="12">The sequence shown here is derived from an EMBL/GenBank/DDBJ whole genome shotgun (WGS) entry which is preliminary data.</text>
</comment>
<feature type="domain" description="ABC transmembrane type-1" evidence="11">
    <location>
        <begin position="72"/>
        <end position="301"/>
    </location>
</feature>
<keyword evidence="7 9" id="KW-1133">Transmembrane helix</keyword>
<evidence type="ECO:0000256" key="8">
    <source>
        <dbReference type="ARBA" id="ARBA00023136"/>
    </source>
</evidence>
<feature type="transmembrane region" description="Helical" evidence="9">
    <location>
        <begin position="21"/>
        <end position="43"/>
    </location>
</feature>
<accession>A0ABM9A1J3</accession>
<gene>
    <name evidence="12" type="primary">pstC</name>
    <name evidence="12" type="ORF">VMF7928_01184</name>
</gene>
<dbReference type="RefSeq" id="WP_237360535.1">
    <property type="nucleotide sequence ID" value="NZ_CAKLDM010000001.1"/>
</dbReference>
<evidence type="ECO:0000256" key="3">
    <source>
        <dbReference type="ARBA" id="ARBA00022448"/>
    </source>
</evidence>
<feature type="transmembrane region" description="Helical" evidence="9">
    <location>
        <begin position="278"/>
        <end position="301"/>
    </location>
</feature>
<dbReference type="EMBL" id="CAKLDM010000001">
    <property type="protein sequence ID" value="CAH0537583.1"/>
    <property type="molecule type" value="Genomic_DNA"/>
</dbReference>